<protein>
    <submittedName>
        <fullName evidence="2">Uncharacterized protein</fullName>
    </submittedName>
</protein>
<feature type="compositionally biased region" description="Acidic residues" evidence="1">
    <location>
        <begin position="8"/>
        <end position="23"/>
    </location>
</feature>
<name>A0A8R1IP85_CAEJA</name>
<accession>A0A8R1IP85</accession>
<organism evidence="2 3">
    <name type="scientific">Caenorhabditis japonica</name>
    <dbReference type="NCBI Taxonomy" id="281687"/>
    <lineage>
        <taxon>Eukaryota</taxon>
        <taxon>Metazoa</taxon>
        <taxon>Ecdysozoa</taxon>
        <taxon>Nematoda</taxon>
        <taxon>Chromadorea</taxon>
        <taxon>Rhabditida</taxon>
        <taxon>Rhabditina</taxon>
        <taxon>Rhabditomorpha</taxon>
        <taxon>Rhabditoidea</taxon>
        <taxon>Rhabditidae</taxon>
        <taxon>Peloderinae</taxon>
        <taxon>Caenorhabditis</taxon>
    </lineage>
</organism>
<dbReference type="EnsemblMetazoa" id="CJA36179.1">
    <property type="protein sequence ID" value="CJA36179.1"/>
    <property type="gene ID" value="WBGene00212026"/>
</dbReference>
<evidence type="ECO:0000256" key="1">
    <source>
        <dbReference type="SAM" id="MobiDB-lite"/>
    </source>
</evidence>
<reference evidence="2" key="2">
    <citation type="submission" date="2022-06" db="UniProtKB">
        <authorList>
            <consortium name="EnsemblMetazoa"/>
        </authorList>
    </citation>
    <scope>IDENTIFICATION</scope>
    <source>
        <strain evidence="2">DF5081</strain>
    </source>
</reference>
<dbReference type="Proteomes" id="UP000005237">
    <property type="component" value="Unassembled WGS sequence"/>
</dbReference>
<dbReference type="AlphaFoldDB" id="A0A8R1IP85"/>
<evidence type="ECO:0000313" key="2">
    <source>
        <dbReference type="EnsemblMetazoa" id="CJA36179.1"/>
    </source>
</evidence>
<evidence type="ECO:0000313" key="3">
    <source>
        <dbReference type="Proteomes" id="UP000005237"/>
    </source>
</evidence>
<sequence length="40" mass="4689">ENDGRINDEEDTDYKNDDEEDEGVASSFKRAKHERSPNLY</sequence>
<keyword evidence="3" id="KW-1185">Reference proteome</keyword>
<reference evidence="3" key="1">
    <citation type="submission" date="2010-08" db="EMBL/GenBank/DDBJ databases">
        <authorList>
            <consortium name="Caenorhabditis japonica Sequencing Consortium"/>
            <person name="Wilson R.K."/>
        </authorList>
    </citation>
    <scope>NUCLEOTIDE SEQUENCE [LARGE SCALE GENOMIC DNA]</scope>
    <source>
        <strain evidence="3">DF5081</strain>
    </source>
</reference>
<proteinExistence type="predicted"/>
<feature type="region of interest" description="Disordered" evidence="1">
    <location>
        <begin position="1"/>
        <end position="40"/>
    </location>
</feature>